<protein>
    <submittedName>
        <fullName evidence="1">Uncharacterized protein</fullName>
    </submittedName>
</protein>
<name>A0A1G4B4J2_9PEZI</name>
<keyword evidence="2" id="KW-1185">Reference proteome</keyword>
<dbReference type="OrthoDB" id="4813127at2759"/>
<sequence>MAPPGEAKKSIVGKLFGGIQTKIDRIVNGTFQRHFCESRRTEPTHCRRLIMIECTYDFPITTEEFLLQISNWFDPHHGSLASRLQKKMSGLGLRRDHSDGKRVSFRMFFLFGENIPIEYDMKRGAPEKLERVLAWKFPLSKVSVAKREVITCDVVRDVFNSHLTLHENRCRDGTWVHKDGTSVPALQVATSSFDDWKAHRETLDWRAVYGVGTY</sequence>
<proteinExistence type="predicted"/>
<dbReference type="RefSeq" id="XP_022473403.1">
    <property type="nucleotide sequence ID" value="XM_022620091.1"/>
</dbReference>
<dbReference type="AlphaFoldDB" id="A0A1G4B4J2"/>
<evidence type="ECO:0000313" key="1">
    <source>
        <dbReference type="EMBL" id="OHE96243.1"/>
    </source>
</evidence>
<evidence type="ECO:0000313" key="2">
    <source>
        <dbReference type="Proteomes" id="UP000176998"/>
    </source>
</evidence>
<dbReference type="GeneID" id="34561601"/>
<accession>A0A1G4B4J2</accession>
<comment type="caution">
    <text evidence="1">The sequence shown here is derived from an EMBL/GenBank/DDBJ whole genome shotgun (WGS) entry which is preliminary data.</text>
</comment>
<dbReference type="Proteomes" id="UP000176998">
    <property type="component" value="Unassembled WGS sequence"/>
</dbReference>
<gene>
    <name evidence="1" type="ORF">CORC01_08461</name>
</gene>
<dbReference type="EMBL" id="MJBS01000072">
    <property type="protein sequence ID" value="OHE96243.1"/>
    <property type="molecule type" value="Genomic_DNA"/>
</dbReference>
<organism evidence="1 2">
    <name type="scientific">Colletotrichum orchidophilum</name>
    <dbReference type="NCBI Taxonomy" id="1209926"/>
    <lineage>
        <taxon>Eukaryota</taxon>
        <taxon>Fungi</taxon>
        <taxon>Dikarya</taxon>
        <taxon>Ascomycota</taxon>
        <taxon>Pezizomycotina</taxon>
        <taxon>Sordariomycetes</taxon>
        <taxon>Hypocreomycetidae</taxon>
        <taxon>Glomerellales</taxon>
        <taxon>Glomerellaceae</taxon>
        <taxon>Colletotrichum</taxon>
    </lineage>
</organism>
<reference evidence="1 2" key="1">
    <citation type="submission" date="2016-09" db="EMBL/GenBank/DDBJ databases">
        <authorList>
            <person name="Capua I."/>
            <person name="De Benedictis P."/>
            <person name="Joannis T."/>
            <person name="Lombin L.H."/>
            <person name="Cattoli G."/>
        </authorList>
    </citation>
    <scope>NUCLEOTIDE SEQUENCE [LARGE SCALE GENOMIC DNA]</scope>
    <source>
        <strain evidence="1 2">IMI 309357</strain>
    </source>
</reference>